<dbReference type="OMA" id="CAFAKFH"/>
<organism evidence="6">
    <name type="scientific">Triticum urartu</name>
    <name type="common">Red wild einkorn</name>
    <name type="synonym">Crithodium urartu</name>
    <dbReference type="NCBI Taxonomy" id="4572"/>
    <lineage>
        <taxon>Eukaryota</taxon>
        <taxon>Viridiplantae</taxon>
        <taxon>Streptophyta</taxon>
        <taxon>Embryophyta</taxon>
        <taxon>Tracheophyta</taxon>
        <taxon>Spermatophyta</taxon>
        <taxon>Magnoliopsida</taxon>
        <taxon>Liliopsida</taxon>
        <taxon>Poales</taxon>
        <taxon>Poaceae</taxon>
        <taxon>BOP clade</taxon>
        <taxon>Pooideae</taxon>
        <taxon>Triticodae</taxon>
        <taxon>Triticeae</taxon>
        <taxon>Triticinae</taxon>
        <taxon>Triticum</taxon>
    </lineage>
</organism>
<reference evidence="6" key="1">
    <citation type="journal article" date="2013" name="Nature">
        <title>Draft genome of the wheat A-genome progenitor Triticum urartu.</title>
        <authorList>
            <person name="Ling H.Q."/>
            <person name="Zhao S."/>
            <person name="Liu D."/>
            <person name="Wang J."/>
            <person name="Sun H."/>
            <person name="Zhang C."/>
            <person name="Fan H."/>
            <person name="Li D."/>
            <person name="Dong L."/>
            <person name="Tao Y."/>
            <person name="Gao C."/>
            <person name="Wu H."/>
            <person name="Li Y."/>
            <person name="Cui Y."/>
            <person name="Guo X."/>
            <person name="Zheng S."/>
            <person name="Wang B."/>
            <person name="Yu K."/>
            <person name="Liang Q."/>
            <person name="Yang W."/>
            <person name="Lou X."/>
            <person name="Chen J."/>
            <person name="Feng M."/>
            <person name="Jian J."/>
            <person name="Zhang X."/>
            <person name="Luo G."/>
            <person name="Jiang Y."/>
            <person name="Liu J."/>
            <person name="Wang Z."/>
            <person name="Sha Y."/>
            <person name="Zhang B."/>
            <person name="Wu H."/>
            <person name="Tang D."/>
            <person name="Shen Q."/>
            <person name="Xue P."/>
            <person name="Zou S."/>
            <person name="Wang X."/>
            <person name="Liu X."/>
            <person name="Wang F."/>
            <person name="Yang Y."/>
            <person name="An X."/>
            <person name="Dong Z."/>
            <person name="Zhang K."/>
            <person name="Zhang X."/>
            <person name="Luo M.C."/>
            <person name="Dvorak J."/>
            <person name="Tong Y."/>
            <person name="Wang J."/>
            <person name="Yang H."/>
            <person name="Li Z."/>
            <person name="Wang D."/>
            <person name="Zhang A."/>
            <person name="Wang J."/>
        </authorList>
    </citation>
    <scope>NUCLEOTIDE SEQUENCE</scope>
</reference>
<proteinExistence type="predicted"/>
<dbReference type="InterPro" id="IPR015300">
    <property type="entry name" value="DNA-bd_pseudobarrel_sf"/>
</dbReference>
<sequence>MAKFAVAADKVPEDNTVHALRTRIFVKCQARMVGALAREQTLAVRSLVGLPPREEDLEDAEDDSNSSGSEQIMLNPYCVFGLNAIQALQSTSGPSCLPPAVNAELRLLAVKKQYVMFYHVICQQLVQSQHLHVLLYPLLTDPGKSASELKKHYASIGHFHYEKRPKRFVRIMQDKRCKSRLVLPNSAASLLQASNLSLPRFINLETSTGCGWRVELKQEDGMLELGALWCAFAKFHGLKLGCVVEFEVVHPELMKVNIYNEAGIEVTYTLCGDVNFFTSDK</sequence>
<dbReference type="EMBL" id="KD169255">
    <property type="protein sequence ID" value="EMS55565.1"/>
    <property type="molecule type" value="Genomic_DNA"/>
</dbReference>
<gene>
    <name evidence="6" type="ORF">TRIUR3_21617</name>
</gene>
<dbReference type="SUPFAM" id="SSF101936">
    <property type="entry name" value="DNA-binding pseudobarrel domain"/>
    <property type="match status" value="1"/>
</dbReference>
<evidence type="ECO:0000256" key="4">
    <source>
        <dbReference type="ARBA" id="ARBA00023163"/>
    </source>
</evidence>
<keyword evidence="3" id="KW-0238">DNA-binding</keyword>
<evidence type="ECO:0000256" key="1">
    <source>
        <dbReference type="ARBA" id="ARBA00004123"/>
    </source>
</evidence>
<evidence type="ECO:0000313" key="6">
    <source>
        <dbReference type="EMBL" id="EMS55565.1"/>
    </source>
</evidence>
<evidence type="ECO:0000256" key="2">
    <source>
        <dbReference type="ARBA" id="ARBA00023015"/>
    </source>
</evidence>
<protein>
    <submittedName>
        <fullName evidence="6">Uncharacterized protein</fullName>
    </submittedName>
</protein>
<dbReference type="GO" id="GO:0003677">
    <property type="term" value="F:DNA binding"/>
    <property type="evidence" value="ECO:0007669"/>
    <property type="project" value="UniProtKB-KW"/>
</dbReference>
<dbReference type="InterPro" id="IPR003340">
    <property type="entry name" value="B3_DNA-bd"/>
</dbReference>
<dbReference type="Gene3D" id="2.40.330.10">
    <property type="entry name" value="DNA-binding pseudobarrel domain"/>
    <property type="match status" value="1"/>
</dbReference>
<dbReference type="GO" id="GO:0005634">
    <property type="term" value="C:nucleus"/>
    <property type="evidence" value="ECO:0007669"/>
    <property type="project" value="UniProtKB-SubCell"/>
</dbReference>
<keyword evidence="5" id="KW-0539">Nucleus</keyword>
<name>M7ZTA8_TRIUA</name>
<keyword evidence="2" id="KW-0805">Transcription regulation</keyword>
<evidence type="ECO:0000256" key="3">
    <source>
        <dbReference type="ARBA" id="ARBA00023125"/>
    </source>
</evidence>
<accession>M7ZTA8</accession>
<dbReference type="PROSITE" id="PS50863">
    <property type="entry name" value="B3"/>
    <property type="match status" value="1"/>
</dbReference>
<evidence type="ECO:0000256" key="5">
    <source>
        <dbReference type="ARBA" id="ARBA00023242"/>
    </source>
</evidence>
<dbReference type="AlphaFoldDB" id="M7ZTA8"/>
<comment type="subcellular location">
    <subcellularLocation>
        <location evidence="1">Nucleus</location>
    </subcellularLocation>
</comment>
<keyword evidence="4" id="KW-0804">Transcription</keyword>